<sequence>MLNPETNTPSLVSIIKRTPIYDISTPNSKPPRAGTAMDDDGGVDGVAVVRIAAGVDGVVWLMIRGVDDGCRGDDVGCRGDDGGVVGSFAGK</sequence>
<accession>A0ABQ4WDG1</accession>
<comment type="caution">
    <text evidence="1">The sequence shown here is derived from an EMBL/GenBank/DDBJ whole genome shotgun (WGS) entry which is preliminary data.</text>
</comment>
<gene>
    <name evidence="1" type="ORF">Tco_0624262</name>
</gene>
<evidence type="ECO:0000313" key="1">
    <source>
        <dbReference type="EMBL" id="GJS50900.1"/>
    </source>
</evidence>
<dbReference type="EMBL" id="BQNB010008548">
    <property type="protein sequence ID" value="GJS50900.1"/>
    <property type="molecule type" value="Genomic_DNA"/>
</dbReference>
<evidence type="ECO:0000313" key="2">
    <source>
        <dbReference type="Proteomes" id="UP001151760"/>
    </source>
</evidence>
<reference evidence="1" key="1">
    <citation type="journal article" date="2022" name="Int. J. Mol. Sci.">
        <title>Draft Genome of Tanacetum Coccineum: Genomic Comparison of Closely Related Tanacetum-Family Plants.</title>
        <authorList>
            <person name="Yamashiro T."/>
            <person name="Shiraishi A."/>
            <person name="Nakayama K."/>
            <person name="Satake H."/>
        </authorList>
    </citation>
    <scope>NUCLEOTIDE SEQUENCE</scope>
</reference>
<reference evidence="1" key="2">
    <citation type="submission" date="2022-01" db="EMBL/GenBank/DDBJ databases">
        <authorList>
            <person name="Yamashiro T."/>
            <person name="Shiraishi A."/>
            <person name="Satake H."/>
            <person name="Nakayama K."/>
        </authorList>
    </citation>
    <scope>NUCLEOTIDE SEQUENCE</scope>
</reference>
<protein>
    <submittedName>
        <fullName evidence="1">Uncharacterized protein</fullName>
    </submittedName>
</protein>
<dbReference type="Proteomes" id="UP001151760">
    <property type="component" value="Unassembled WGS sequence"/>
</dbReference>
<keyword evidence="2" id="KW-1185">Reference proteome</keyword>
<proteinExistence type="predicted"/>
<organism evidence="1 2">
    <name type="scientific">Tanacetum coccineum</name>
    <dbReference type="NCBI Taxonomy" id="301880"/>
    <lineage>
        <taxon>Eukaryota</taxon>
        <taxon>Viridiplantae</taxon>
        <taxon>Streptophyta</taxon>
        <taxon>Embryophyta</taxon>
        <taxon>Tracheophyta</taxon>
        <taxon>Spermatophyta</taxon>
        <taxon>Magnoliopsida</taxon>
        <taxon>eudicotyledons</taxon>
        <taxon>Gunneridae</taxon>
        <taxon>Pentapetalae</taxon>
        <taxon>asterids</taxon>
        <taxon>campanulids</taxon>
        <taxon>Asterales</taxon>
        <taxon>Asteraceae</taxon>
        <taxon>Asteroideae</taxon>
        <taxon>Anthemideae</taxon>
        <taxon>Anthemidinae</taxon>
        <taxon>Tanacetum</taxon>
    </lineage>
</organism>
<name>A0ABQ4WDG1_9ASTR</name>